<dbReference type="SUPFAM" id="SSF47473">
    <property type="entry name" value="EF-hand"/>
    <property type="match status" value="1"/>
</dbReference>
<dbReference type="SMART" id="SM00054">
    <property type="entry name" value="EFh"/>
    <property type="match status" value="2"/>
</dbReference>
<keyword evidence="5" id="KW-1185">Reference proteome</keyword>
<dbReference type="PROSITE" id="PS00018">
    <property type="entry name" value="EF_HAND_1"/>
    <property type="match status" value="2"/>
</dbReference>
<feature type="domain" description="EF-hand" evidence="3">
    <location>
        <begin position="13"/>
        <end position="48"/>
    </location>
</feature>
<accession>A0A9P3HHR4</accession>
<dbReference type="CDD" id="cd00051">
    <property type="entry name" value="EFh"/>
    <property type="match status" value="1"/>
</dbReference>
<evidence type="ECO:0000313" key="4">
    <source>
        <dbReference type="EMBL" id="GJJ76798.1"/>
    </source>
</evidence>
<organism evidence="4 5">
    <name type="scientific">Entomortierella parvispora</name>
    <dbReference type="NCBI Taxonomy" id="205924"/>
    <lineage>
        <taxon>Eukaryota</taxon>
        <taxon>Fungi</taxon>
        <taxon>Fungi incertae sedis</taxon>
        <taxon>Mucoromycota</taxon>
        <taxon>Mortierellomycotina</taxon>
        <taxon>Mortierellomycetes</taxon>
        <taxon>Mortierellales</taxon>
        <taxon>Mortierellaceae</taxon>
        <taxon>Entomortierella</taxon>
    </lineage>
</organism>
<dbReference type="InterPro" id="IPR002048">
    <property type="entry name" value="EF_hand_dom"/>
</dbReference>
<evidence type="ECO:0000256" key="2">
    <source>
        <dbReference type="ARBA" id="ARBA00022837"/>
    </source>
</evidence>
<proteinExistence type="predicted"/>
<protein>
    <recommendedName>
        <fullName evidence="3">EF-hand domain-containing protein</fullName>
    </recommendedName>
</protein>
<name>A0A9P3HHR4_9FUNG</name>
<reference evidence="4" key="2">
    <citation type="journal article" date="2022" name="Microbiol. Resour. Announc.">
        <title>Whole-Genome Sequence of Entomortierella parvispora E1425, a Mucoromycotan Fungus Associated with Burkholderiaceae-Related Endosymbiotic Bacteria.</title>
        <authorList>
            <person name="Herlambang A."/>
            <person name="Guo Y."/>
            <person name="Takashima Y."/>
            <person name="Narisawa K."/>
            <person name="Ohta H."/>
            <person name="Nishizawa T."/>
        </authorList>
    </citation>
    <scope>NUCLEOTIDE SEQUENCE</scope>
    <source>
        <strain evidence="4">E1425</strain>
    </source>
</reference>
<reference evidence="4" key="1">
    <citation type="submission" date="2021-11" db="EMBL/GenBank/DDBJ databases">
        <authorList>
            <person name="Herlambang A."/>
            <person name="Guo Y."/>
            <person name="Takashima Y."/>
            <person name="Nishizawa T."/>
        </authorList>
    </citation>
    <scope>NUCLEOTIDE SEQUENCE</scope>
    <source>
        <strain evidence="4">E1425</strain>
    </source>
</reference>
<gene>
    <name evidence="4" type="ORF">EMPS_09157</name>
</gene>
<dbReference type="Gene3D" id="1.10.238.10">
    <property type="entry name" value="EF-hand"/>
    <property type="match status" value="1"/>
</dbReference>
<dbReference type="PANTHER" id="PTHR23050">
    <property type="entry name" value="CALCIUM BINDING PROTEIN"/>
    <property type="match status" value="1"/>
</dbReference>
<feature type="domain" description="EF-hand" evidence="3">
    <location>
        <begin position="49"/>
        <end position="84"/>
    </location>
</feature>
<keyword evidence="1" id="KW-0677">Repeat</keyword>
<sequence length="87" mass="9933">MSSNKQNVTFTEDELTQFRDLFQTYDKNKDGRVDAQELHALTKSLGEPATAEELDFVVKSFDANHDGALDYQEFLNLMTTLRSVGRE</sequence>
<dbReference type="Pfam" id="PF13499">
    <property type="entry name" value="EF-hand_7"/>
    <property type="match status" value="1"/>
</dbReference>
<dbReference type="InterPro" id="IPR018247">
    <property type="entry name" value="EF_Hand_1_Ca_BS"/>
</dbReference>
<dbReference type="FunFam" id="1.10.238.10:FF:000178">
    <property type="entry name" value="Calmodulin-2 A"/>
    <property type="match status" value="1"/>
</dbReference>
<dbReference type="PROSITE" id="PS50222">
    <property type="entry name" value="EF_HAND_2"/>
    <property type="match status" value="2"/>
</dbReference>
<dbReference type="InterPro" id="IPR011992">
    <property type="entry name" value="EF-hand-dom_pair"/>
</dbReference>
<dbReference type="InterPro" id="IPR050145">
    <property type="entry name" value="Centrin_CML-like"/>
</dbReference>
<dbReference type="EMBL" id="BQFW01000012">
    <property type="protein sequence ID" value="GJJ76798.1"/>
    <property type="molecule type" value="Genomic_DNA"/>
</dbReference>
<dbReference type="OrthoDB" id="26525at2759"/>
<evidence type="ECO:0000313" key="5">
    <source>
        <dbReference type="Proteomes" id="UP000827284"/>
    </source>
</evidence>
<dbReference type="AlphaFoldDB" id="A0A9P3HHR4"/>
<dbReference type="GO" id="GO:0005509">
    <property type="term" value="F:calcium ion binding"/>
    <property type="evidence" value="ECO:0007669"/>
    <property type="project" value="InterPro"/>
</dbReference>
<dbReference type="Proteomes" id="UP000827284">
    <property type="component" value="Unassembled WGS sequence"/>
</dbReference>
<evidence type="ECO:0000256" key="1">
    <source>
        <dbReference type="ARBA" id="ARBA00022737"/>
    </source>
</evidence>
<dbReference type="GO" id="GO:0043226">
    <property type="term" value="C:organelle"/>
    <property type="evidence" value="ECO:0007669"/>
    <property type="project" value="UniProtKB-ARBA"/>
</dbReference>
<comment type="caution">
    <text evidence="4">The sequence shown here is derived from an EMBL/GenBank/DDBJ whole genome shotgun (WGS) entry which is preliminary data.</text>
</comment>
<evidence type="ECO:0000259" key="3">
    <source>
        <dbReference type="PROSITE" id="PS50222"/>
    </source>
</evidence>
<keyword evidence="2" id="KW-0106">Calcium</keyword>